<evidence type="ECO:0000256" key="4">
    <source>
        <dbReference type="ARBA" id="ARBA00023242"/>
    </source>
</evidence>
<dbReference type="InterPro" id="IPR042536">
    <property type="entry name" value="TFIIIC_tauA_Sfc1"/>
</dbReference>
<evidence type="ECO:0000313" key="8">
    <source>
        <dbReference type="Ensembl" id="ENSEBUP00000014544.1"/>
    </source>
</evidence>
<evidence type="ECO:0000259" key="7">
    <source>
        <dbReference type="Pfam" id="PF17682"/>
    </source>
</evidence>
<feature type="region of interest" description="Disordered" evidence="5">
    <location>
        <begin position="451"/>
        <end position="503"/>
    </location>
</feature>
<dbReference type="GO" id="GO:0001003">
    <property type="term" value="F:RNA polymerase III type 2 promoter sequence-specific DNA binding"/>
    <property type="evidence" value="ECO:0007669"/>
    <property type="project" value="TreeGrafter"/>
</dbReference>
<keyword evidence="9" id="KW-1185">Reference proteome</keyword>
<feature type="region of interest" description="Disordered" evidence="5">
    <location>
        <begin position="342"/>
        <end position="361"/>
    </location>
</feature>
<dbReference type="GeneTree" id="ENSGT00390000004458"/>
<feature type="compositionally biased region" description="Acidic residues" evidence="5">
    <location>
        <begin position="464"/>
        <end position="487"/>
    </location>
</feature>
<evidence type="ECO:0000256" key="3">
    <source>
        <dbReference type="ARBA" id="ARBA00023163"/>
    </source>
</evidence>
<dbReference type="Pfam" id="PF09734">
    <property type="entry name" value="Tau95"/>
    <property type="match status" value="1"/>
</dbReference>
<evidence type="ECO:0000256" key="1">
    <source>
        <dbReference type="ARBA" id="ARBA00004123"/>
    </source>
</evidence>
<dbReference type="InterPro" id="IPR040454">
    <property type="entry name" value="TF_IIIC_Tfc1/Sfc1"/>
</dbReference>
<dbReference type="Gene3D" id="3.30.200.160">
    <property type="entry name" value="TFIIIC, subcomplex tauA, subunit Sfc1, barrel domain"/>
    <property type="match status" value="1"/>
</dbReference>
<reference evidence="8" key="1">
    <citation type="submission" date="2025-08" db="UniProtKB">
        <authorList>
            <consortium name="Ensembl"/>
        </authorList>
    </citation>
    <scope>IDENTIFICATION</scope>
</reference>
<keyword evidence="4" id="KW-0539">Nucleus</keyword>
<dbReference type="InterPro" id="IPR041499">
    <property type="entry name" value="Tfc1/Sfc1_N"/>
</dbReference>
<evidence type="ECO:0000259" key="6">
    <source>
        <dbReference type="Pfam" id="PF09734"/>
    </source>
</evidence>
<dbReference type="PANTHER" id="PTHR13230">
    <property type="entry name" value="GENERAL TRANSCRIPTION FACTOR IIIC, POLYPEPTIDE 5"/>
    <property type="match status" value="1"/>
</dbReference>
<proteinExistence type="predicted"/>
<evidence type="ECO:0000313" key="9">
    <source>
        <dbReference type="Proteomes" id="UP000694388"/>
    </source>
</evidence>
<keyword evidence="3" id="KW-0804">Transcription</keyword>
<feature type="compositionally biased region" description="Low complexity" evidence="5">
    <location>
        <begin position="352"/>
        <end position="361"/>
    </location>
</feature>
<evidence type="ECO:0000256" key="2">
    <source>
        <dbReference type="ARBA" id="ARBA00023125"/>
    </source>
</evidence>
<dbReference type="AlphaFoldDB" id="A0A8C4QG94"/>
<dbReference type="GO" id="GO:0000127">
    <property type="term" value="C:transcription factor TFIIIC complex"/>
    <property type="evidence" value="ECO:0007669"/>
    <property type="project" value="InterPro"/>
</dbReference>
<feature type="domain" description="Transcription factor IIIC subunit Tfc1/Sfc1 triple barrel" evidence="7">
    <location>
        <begin position="11"/>
        <end position="117"/>
    </location>
</feature>
<evidence type="ECO:0000256" key="5">
    <source>
        <dbReference type="SAM" id="MobiDB-lite"/>
    </source>
</evidence>
<reference evidence="8" key="2">
    <citation type="submission" date="2025-09" db="UniProtKB">
        <authorList>
            <consortium name="Ensembl"/>
        </authorList>
    </citation>
    <scope>IDENTIFICATION</scope>
</reference>
<accession>A0A8C4QG94</accession>
<comment type="subcellular location">
    <subcellularLocation>
        <location evidence="1">Nucleus</location>
    </subcellularLocation>
</comment>
<sequence>MDVQAPLPTFVCVELPAVLSSVSNVLQALGGHDGLEKVHGDPARRLELSFRPGDPYCHPVYGDRFSSTSLLLRVRRRRKALKQGVEEAAIWGPCKSQVLGIITTTYKFQGLVDFQYLGVSQGNNNETVSMYDALNISKTEGMDFFQRNVPLFLLPPAFSRQDNPVDYYYRPEIQHREGYKTPKVSSGNIIRQGRARRPHNAIFVNFEDAGVPQQPLDAAVTNWTRVNLHPEESDAEVKLRQLFVERPVWSKKALCAQSPLHPDKLKLLLPVLAYYMLTGPWRSLWVRIGYDPRKYPEAKAYQVLDFRLRSARKHGSLSSVLSVKAKRSTYNYNLPGAISKPAPQPASVRQLNNTENTETTAEGRTKIITGKNLHSDSAYIYKEGALPPYRNMYYQLCDLHADSLQALVHKNDGSENVCTERDGWCSTGTSNELRNQMMVLLQAVAQKRRRAPTASWESHLDEVLEREDDDDEEEEEEEEREVEEEQSSDGSANDLDTELLDYL</sequence>
<dbReference type="Proteomes" id="UP000694388">
    <property type="component" value="Unplaced"/>
</dbReference>
<organism evidence="8 9">
    <name type="scientific">Eptatretus burgeri</name>
    <name type="common">Inshore hagfish</name>
    <dbReference type="NCBI Taxonomy" id="7764"/>
    <lineage>
        <taxon>Eukaryota</taxon>
        <taxon>Metazoa</taxon>
        <taxon>Chordata</taxon>
        <taxon>Craniata</taxon>
        <taxon>Vertebrata</taxon>
        <taxon>Cyclostomata</taxon>
        <taxon>Myxini</taxon>
        <taxon>Myxiniformes</taxon>
        <taxon>Myxinidae</taxon>
        <taxon>Eptatretinae</taxon>
        <taxon>Eptatretus</taxon>
    </lineage>
</organism>
<dbReference type="GO" id="GO:0005634">
    <property type="term" value="C:nucleus"/>
    <property type="evidence" value="ECO:0007669"/>
    <property type="project" value="UniProtKB-SubCell"/>
</dbReference>
<dbReference type="PANTHER" id="PTHR13230:SF5">
    <property type="entry name" value="GENERAL TRANSCRIPTION FACTOR 3C POLYPEPTIDE 5"/>
    <property type="match status" value="1"/>
</dbReference>
<dbReference type="Pfam" id="PF17682">
    <property type="entry name" value="Tau95_N"/>
    <property type="match status" value="1"/>
</dbReference>
<dbReference type="GO" id="GO:0006384">
    <property type="term" value="P:transcription initiation at RNA polymerase III promoter"/>
    <property type="evidence" value="ECO:0007669"/>
    <property type="project" value="InterPro"/>
</dbReference>
<dbReference type="OMA" id="PPEYFVR"/>
<dbReference type="GO" id="GO:0001002">
    <property type="term" value="F:RNA polymerase III type 1 promoter sequence-specific DNA binding"/>
    <property type="evidence" value="ECO:0007669"/>
    <property type="project" value="TreeGrafter"/>
</dbReference>
<name>A0A8C4QG94_EPTBU</name>
<protein>
    <submittedName>
        <fullName evidence="8">General transcription factor IIIC, polypeptide 5</fullName>
    </submittedName>
</protein>
<feature type="domain" description="Transcription factor IIIC subunit 5 HTH" evidence="6">
    <location>
        <begin position="152"/>
        <end position="307"/>
    </location>
</feature>
<dbReference type="InterPro" id="IPR019136">
    <property type="entry name" value="TF_IIIC_su-5_HTH"/>
</dbReference>
<dbReference type="Ensembl" id="ENSEBUT00000015120.1">
    <property type="protein sequence ID" value="ENSEBUP00000014544.1"/>
    <property type="gene ID" value="ENSEBUG00000009169.1"/>
</dbReference>
<keyword evidence="2" id="KW-0238">DNA-binding</keyword>